<protein>
    <submittedName>
        <fullName evidence="1">Uncharacterized protein</fullName>
    </submittedName>
</protein>
<organism evidence="1">
    <name type="scientific">Rhizophora mucronata</name>
    <name type="common">Asiatic mangrove</name>
    <dbReference type="NCBI Taxonomy" id="61149"/>
    <lineage>
        <taxon>Eukaryota</taxon>
        <taxon>Viridiplantae</taxon>
        <taxon>Streptophyta</taxon>
        <taxon>Embryophyta</taxon>
        <taxon>Tracheophyta</taxon>
        <taxon>Spermatophyta</taxon>
        <taxon>Magnoliopsida</taxon>
        <taxon>eudicotyledons</taxon>
        <taxon>Gunneridae</taxon>
        <taxon>Pentapetalae</taxon>
        <taxon>rosids</taxon>
        <taxon>fabids</taxon>
        <taxon>Malpighiales</taxon>
        <taxon>Rhizophoraceae</taxon>
        <taxon>Rhizophora</taxon>
    </lineage>
</organism>
<dbReference type="EMBL" id="GGEC01044550">
    <property type="protein sequence ID" value="MBX25034.1"/>
    <property type="molecule type" value="Transcribed_RNA"/>
</dbReference>
<dbReference type="AlphaFoldDB" id="A0A2P2M491"/>
<sequence length="28" mass="2914">MANNVSSVTLACSHLSFCPVLPNAMGSY</sequence>
<evidence type="ECO:0000313" key="1">
    <source>
        <dbReference type="EMBL" id="MBX25034.1"/>
    </source>
</evidence>
<reference evidence="1" key="1">
    <citation type="submission" date="2018-02" db="EMBL/GenBank/DDBJ databases">
        <title>Rhizophora mucronata_Transcriptome.</title>
        <authorList>
            <person name="Meera S.P."/>
            <person name="Sreeshan A."/>
            <person name="Augustine A."/>
        </authorList>
    </citation>
    <scope>NUCLEOTIDE SEQUENCE</scope>
    <source>
        <tissue evidence="1">Leaf</tissue>
    </source>
</reference>
<proteinExistence type="predicted"/>
<accession>A0A2P2M491</accession>
<name>A0A2P2M491_RHIMU</name>